<gene>
    <name evidence="1" type="ORF">ILYODFUR_025395</name>
</gene>
<accession>A0ABV0V5Y9</accession>
<name>A0ABV0V5Y9_9TELE</name>
<keyword evidence="2" id="KW-1185">Reference proteome</keyword>
<comment type="caution">
    <text evidence="1">The sequence shown here is derived from an EMBL/GenBank/DDBJ whole genome shotgun (WGS) entry which is preliminary data.</text>
</comment>
<proteinExistence type="predicted"/>
<dbReference type="EMBL" id="JAHRIQ010095783">
    <property type="protein sequence ID" value="MEQ2252780.1"/>
    <property type="molecule type" value="Genomic_DNA"/>
</dbReference>
<evidence type="ECO:0000313" key="2">
    <source>
        <dbReference type="Proteomes" id="UP001482620"/>
    </source>
</evidence>
<sequence>MAVVATEGDTNRISGEVALSLETGKTINLNNPVSKPRLLELYEDLCLDWKKKNHSLRSKQLKPDQIKTYIKEQFKNAEQYMLQKKHQIDEVFQLDVEYEAESPKVKEYKQVTIQNLQLCIYSKKYSAGPQHPSSAHEGKIVEALGSLVSECYWLGCLMALNNPPFHPDWENHPPSSQKWDIFPQTTQYSKASYV</sequence>
<dbReference type="Proteomes" id="UP001482620">
    <property type="component" value="Unassembled WGS sequence"/>
</dbReference>
<organism evidence="1 2">
    <name type="scientific">Ilyodon furcidens</name>
    <name type="common">goldbreast splitfin</name>
    <dbReference type="NCBI Taxonomy" id="33524"/>
    <lineage>
        <taxon>Eukaryota</taxon>
        <taxon>Metazoa</taxon>
        <taxon>Chordata</taxon>
        <taxon>Craniata</taxon>
        <taxon>Vertebrata</taxon>
        <taxon>Euteleostomi</taxon>
        <taxon>Actinopterygii</taxon>
        <taxon>Neopterygii</taxon>
        <taxon>Teleostei</taxon>
        <taxon>Neoteleostei</taxon>
        <taxon>Acanthomorphata</taxon>
        <taxon>Ovalentaria</taxon>
        <taxon>Atherinomorphae</taxon>
        <taxon>Cyprinodontiformes</taxon>
        <taxon>Goodeidae</taxon>
        <taxon>Ilyodon</taxon>
    </lineage>
</organism>
<protein>
    <submittedName>
        <fullName evidence="1">Uncharacterized protein</fullName>
    </submittedName>
</protein>
<reference evidence="1 2" key="1">
    <citation type="submission" date="2021-06" db="EMBL/GenBank/DDBJ databases">
        <authorList>
            <person name="Palmer J.M."/>
        </authorList>
    </citation>
    <scope>NUCLEOTIDE SEQUENCE [LARGE SCALE GENOMIC DNA]</scope>
    <source>
        <strain evidence="2">if_2019</strain>
        <tissue evidence="1">Muscle</tissue>
    </source>
</reference>
<evidence type="ECO:0000313" key="1">
    <source>
        <dbReference type="EMBL" id="MEQ2252780.1"/>
    </source>
</evidence>